<dbReference type="AlphaFoldDB" id="A0AAF0DIR1"/>
<keyword evidence="4" id="KW-0560">Oxidoreductase</keyword>
<feature type="domain" description="Prolyl 4-hydroxylase alpha subunit" evidence="6">
    <location>
        <begin position="55"/>
        <end position="272"/>
    </location>
</feature>
<evidence type="ECO:0000256" key="4">
    <source>
        <dbReference type="ARBA" id="ARBA00023002"/>
    </source>
</evidence>
<name>A0AAF0DIR1_9EURO</name>
<dbReference type="GO" id="GO:0005783">
    <property type="term" value="C:endoplasmic reticulum"/>
    <property type="evidence" value="ECO:0007669"/>
    <property type="project" value="TreeGrafter"/>
</dbReference>
<dbReference type="Proteomes" id="UP001219355">
    <property type="component" value="Chromosome 3"/>
</dbReference>
<reference evidence="7" key="1">
    <citation type="submission" date="2023-03" db="EMBL/GenBank/DDBJ databases">
        <title>Emydomyces testavorans Genome Sequence.</title>
        <authorList>
            <person name="Hoyer L."/>
        </authorList>
    </citation>
    <scope>NUCLEOTIDE SEQUENCE</scope>
    <source>
        <strain evidence="7">16-2883</strain>
    </source>
</reference>
<evidence type="ECO:0000259" key="6">
    <source>
        <dbReference type="SMART" id="SM00702"/>
    </source>
</evidence>
<evidence type="ECO:0000313" key="7">
    <source>
        <dbReference type="EMBL" id="WEW59544.1"/>
    </source>
</evidence>
<dbReference type="EMBL" id="CP120629">
    <property type="protein sequence ID" value="WEW59544.1"/>
    <property type="molecule type" value="Genomic_DNA"/>
</dbReference>
<comment type="cofactor">
    <cofactor evidence="1">
        <name>L-ascorbate</name>
        <dbReference type="ChEBI" id="CHEBI:38290"/>
    </cofactor>
</comment>
<dbReference type="Pfam" id="PF13640">
    <property type="entry name" value="2OG-FeII_Oxy_3"/>
    <property type="match status" value="1"/>
</dbReference>
<dbReference type="GO" id="GO:0005506">
    <property type="term" value="F:iron ion binding"/>
    <property type="evidence" value="ECO:0007669"/>
    <property type="project" value="InterPro"/>
</dbReference>
<evidence type="ECO:0000256" key="3">
    <source>
        <dbReference type="ARBA" id="ARBA00022964"/>
    </source>
</evidence>
<dbReference type="Gene3D" id="2.60.120.620">
    <property type="entry name" value="q2cbj1_9rhob like domain"/>
    <property type="match status" value="1"/>
</dbReference>
<keyword evidence="2" id="KW-0479">Metal-binding</keyword>
<sequence>MATNIPLSRVLETSYTSKDVHIPDSFLTTPPSDARPITVNSIDFSASPLPEYKDYYAVVLDNVLSPSECAQLLSLAEQSVVEPHPANGDPWKPALVNIGPGREVLQQEYRNSDRIIWDNEEVMRRLLDRCFQADGIKERLSVIAGEKCRTILGKHGVDSGERWRIVKLNERMRFLRYVKGQYFRAHCDGAFATSNQRTFYTVHLYLNGSTQENDDKVQLIGGATTFWSADSKRRLDVHPKVGRVLIFQHRGLYHSGDDVLQGVKYTMRTDIMYEQDDQKE</sequence>
<evidence type="ECO:0000256" key="5">
    <source>
        <dbReference type="ARBA" id="ARBA00023004"/>
    </source>
</evidence>
<dbReference type="InterPro" id="IPR045054">
    <property type="entry name" value="P4HA-like"/>
</dbReference>
<gene>
    <name evidence="7" type="ORF">PRK78_005018</name>
</gene>
<keyword evidence="8" id="KW-1185">Reference proteome</keyword>
<evidence type="ECO:0000313" key="8">
    <source>
        <dbReference type="Proteomes" id="UP001219355"/>
    </source>
</evidence>
<dbReference type="GO" id="GO:0004656">
    <property type="term" value="F:procollagen-proline 4-dioxygenase activity"/>
    <property type="evidence" value="ECO:0007669"/>
    <property type="project" value="TreeGrafter"/>
</dbReference>
<dbReference type="PANTHER" id="PTHR10869">
    <property type="entry name" value="PROLYL 4-HYDROXYLASE ALPHA SUBUNIT"/>
    <property type="match status" value="1"/>
</dbReference>
<protein>
    <recommendedName>
        <fullName evidence="6">Prolyl 4-hydroxylase alpha subunit domain-containing protein</fullName>
    </recommendedName>
</protein>
<dbReference type="InterPro" id="IPR006620">
    <property type="entry name" value="Pro_4_hyd_alph"/>
</dbReference>
<dbReference type="SMART" id="SM00702">
    <property type="entry name" value="P4Hc"/>
    <property type="match status" value="1"/>
</dbReference>
<dbReference type="PANTHER" id="PTHR10869:SF241">
    <property type="entry name" value="FE2OG DIOXYGENASE DOMAIN-CONTAINING PROTEIN"/>
    <property type="match status" value="1"/>
</dbReference>
<proteinExistence type="predicted"/>
<dbReference type="GO" id="GO:0031418">
    <property type="term" value="F:L-ascorbic acid binding"/>
    <property type="evidence" value="ECO:0007669"/>
    <property type="project" value="InterPro"/>
</dbReference>
<dbReference type="InterPro" id="IPR044862">
    <property type="entry name" value="Pro_4_hyd_alph_FE2OG_OXY"/>
</dbReference>
<accession>A0AAF0DIR1</accession>
<keyword evidence="5" id="KW-0408">Iron</keyword>
<keyword evidence="3" id="KW-0223">Dioxygenase</keyword>
<organism evidence="7 8">
    <name type="scientific">Emydomyces testavorans</name>
    <dbReference type="NCBI Taxonomy" id="2070801"/>
    <lineage>
        <taxon>Eukaryota</taxon>
        <taxon>Fungi</taxon>
        <taxon>Dikarya</taxon>
        <taxon>Ascomycota</taxon>
        <taxon>Pezizomycotina</taxon>
        <taxon>Eurotiomycetes</taxon>
        <taxon>Eurotiomycetidae</taxon>
        <taxon>Onygenales</taxon>
        <taxon>Nannizziopsiaceae</taxon>
        <taxon>Emydomyces</taxon>
    </lineage>
</organism>
<evidence type="ECO:0000256" key="2">
    <source>
        <dbReference type="ARBA" id="ARBA00022723"/>
    </source>
</evidence>
<evidence type="ECO:0000256" key="1">
    <source>
        <dbReference type="ARBA" id="ARBA00001961"/>
    </source>
</evidence>